<organism evidence="1 2">
    <name type="scientific">Aspergillus caelatus</name>
    <dbReference type="NCBI Taxonomy" id="61420"/>
    <lineage>
        <taxon>Eukaryota</taxon>
        <taxon>Fungi</taxon>
        <taxon>Dikarya</taxon>
        <taxon>Ascomycota</taxon>
        <taxon>Pezizomycotina</taxon>
        <taxon>Eurotiomycetes</taxon>
        <taxon>Eurotiomycetidae</taxon>
        <taxon>Eurotiales</taxon>
        <taxon>Aspergillaceae</taxon>
        <taxon>Aspergillus</taxon>
        <taxon>Aspergillus subgen. Circumdati</taxon>
    </lineage>
</organism>
<reference evidence="1 2" key="1">
    <citation type="submission" date="2019-04" db="EMBL/GenBank/DDBJ databases">
        <title>Friends and foes A comparative genomics studyof 23 Aspergillus species from section Flavi.</title>
        <authorList>
            <consortium name="DOE Joint Genome Institute"/>
            <person name="Kjaerbolling I."/>
            <person name="Vesth T."/>
            <person name="Frisvad J.C."/>
            <person name="Nybo J.L."/>
            <person name="Theobald S."/>
            <person name="Kildgaard S."/>
            <person name="Isbrandt T."/>
            <person name="Kuo A."/>
            <person name="Sato A."/>
            <person name="Lyhne E.K."/>
            <person name="Kogle M.E."/>
            <person name="Wiebenga A."/>
            <person name="Kun R.S."/>
            <person name="Lubbers R.J."/>
            <person name="Makela M.R."/>
            <person name="Barry K."/>
            <person name="Chovatia M."/>
            <person name="Clum A."/>
            <person name="Daum C."/>
            <person name="Haridas S."/>
            <person name="He G."/>
            <person name="LaButti K."/>
            <person name="Lipzen A."/>
            <person name="Mondo S."/>
            <person name="Riley R."/>
            <person name="Salamov A."/>
            <person name="Simmons B.A."/>
            <person name="Magnuson J.K."/>
            <person name="Henrissat B."/>
            <person name="Mortensen U.H."/>
            <person name="Larsen T.O."/>
            <person name="Devries R.P."/>
            <person name="Grigoriev I.V."/>
            <person name="Machida M."/>
            <person name="Baker S.E."/>
            <person name="Andersen M.R."/>
        </authorList>
    </citation>
    <scope>NUCLEOTIDE SEQUENCE [LARGE SCALE GENOMIC DNA]</scope>
    <source>
        <strain evidence="1 2">CBS 763.97</strain>
    </source>
</reference>
<proteinExistence type="predicted"/>
<evidence type="ECO:0000313" key="1">
    <source>
        <dbReference type="EMBL" id="KAE8365604.1"/>
    </source>
</evidence>
<keyword evidence="2" id="KW-1185">Reference proteome</keyword>
<sequence>MSRGRSRLFSPRERCCGRLMGGFDCRRNKNGNRNRSYRDCERCGRLCADDWEGWRPNNPPCECGFPSRIQHQQKGKHFTYRCLYERRRRGRKCRVRERI</sequence>
<protein>
    <submittedName>
        <fullName evidence="1">Uncharacterized protein</fullName>
    </submittedName>
</protein>
<accession>A0A5N7A6Y5</accession>
<dbReference type="EMBL" id="ML737628">
    <property type="protein sequence ID" value="KAE8365604.1"/>
    <property type="molecule type" value="Genomic_DNA"/>
</dbReference>
<dbReference type="Proteomes" id="UP000326268">
    <property type="component" value="Unassembled WGS sequence"/>
</dbReference>
<name>A0A5N7A6Y5_9EURO</name>
<dbReference type="GeneID" id="43651042"/>
<dbReference type="RefSeq" id="XP_031928685.1">
    <property type="nucleotide sequence ID" value="XM_032066596.1"/>
</dbReference>
<evidence type="ECO:0000313" key="2">
    <source>
        <dbReference type="Proteomes" id="UP000326268"/>
    </source>
</evidence>
<gene>
    <name evidence="1" type="ORF">BDV27DRAFT_126662</name>
</gene>
<dbReference type="AlphaFoldDB" id="A0A5N7A6Y5"/>
<dbReference type="OrthoDB" id="4481740at2759"/>